<dbReference type="InterPro" id="IPR047928">
    <property type="entry name" value="Perm_prefix_1"/>
</dbReference>
<gene>
    <name evidence="7" type="ORF">SAMN02745207_03025</name>
</gene>
<feature type="transmembrane region" description="Helical" evidence="6">
    <location>
        <begin position="255"/>
        <end position="275"/>
    </location>
</feature>
<dbReference type="Proteomes" id="UP000184447">
    <property type="component" value="Unassembled WGS sequence"/>
</dbReference>
<dbReference type="Pfam" id="PF01098">
    <property type="entry name" value="FTSW_RODA_SPOVE"/>
    <property type="match status" value="1"/>
</dbReference>
<accession>A0A1M5WQB3</accession>
<keyword evidence="3" id="KW-0133">Cell shape</keyword>
<dbReference type="GO" id="GO:0051301">
    <property type="term" value="P:cell division"/>
    <property type="evidence" value="ECO:0007669"/>
    <property type="project" value="UniProtKB-KW"/>
</dbReference>
<reference evidence="7 8" key="1">
    <citation type="submission" date="2016-11" db="EMBL/GenBank/DDBJ databases">
        <authorList>
            <person name="Jaros S."/>
            <person name="Januszkiewicz K."/>
            <person name="Wedrychowicz H."/>
        </authorList>
    </citation>
    <scope>NUCLEOTIDE SEQUENCE [LARGE SCALE GENOMIC DNA]</scope>
    <source>
        <strain evidence="7 8">DSM 8605</strain>
    </source>
</reference>
<feature type="transmembrane region" description="Helical" evidence="6">
    <location>
        <begin position="380"/>
        <end position="407"/>
    </location>
</feature>
<feature type="transmembrane region" description="Helical" evidence="6">
    <location>
        <begin position="140"/>
        <end position="157"/>
    </location>
</feature>
<dbReference type="GO" id="GO:0032153">
    <property type="term" value="C:cell division site"/>
    <property type="evidence" value="ECO:0007669"/>
    <property type="project" value="TreeGrafter"/>
</dbReference>
<dbReference type="OrthoDB" id="9802195at2"/>
<feature type="transmembrane region" description="Helical" evidence="6">
    <location>
        <begin position="111"/>
        <end position="128"/>
    </location>
</feature>
<keyword evidence="7" id="KW-0131">Cell cycle</keyword>
<dbReference type="GO" id="GO:0015648">
    <property type="term" value="F:lipid-linked peptidoglycan transporter activity"/>
    <property type="evidence" value="ECO:0007669"/>
    <property type="project" value="TreeGrafter"/>
</dbReference>
<dbReference type="GO" id="GO:0005886">
    <property type="term" value="C:plasma membrane"/>
    <property type="evidence" value="ECO:0007669"/>
    <property type="project" value="TreeGrafter"/>
</dbReference>
<evidence type="ECO:0000313" key="7">
    <source>
        <dbReference type="EMBL" id="SHH89334.1"/>
    </source>
</evidence>
<dbReference type="EMBL" id="FQXM01000019">
    <property type="protein sequence ID" value="SHH89334.1"/>
    <property type="molecule type" value="Genomic_DNA"/>
</dbReference>
<evidence type="ECO:0000256" key="2">
    <source>
        <dbReference type="ARBA" id="ARBA00022692"/>
    </source>
</evidence>
<evidence type="ECO:0000256" key="1">
    <source>
        <dbReference type="ARBA" id="ARBA00004141"/>
    </source>
</evidence>
<keyword evidence="4 6" id="KW-1133">Transmembrane helix</keyword>
<organism evidence="7 8">
    <name type="scientific">Clostridium grantii DSM 8605</name>
    <dbReference type="NCBI Taxonomy" id="1121316"/>
    <lineage>
        <taxon>Bacteria</taxon>
        <taxon>Bacillati</taxon>
        <taxon>Bacillota</taxon>
        <taxon>Clostridia</taxon>
        <taxon>Eubacteriales</taxon>
        <taxon>Clostridiaceae</taxon>
        <taxon>Clostridium</taxon>
    </lineage>
</organism>
<feature type="transmembrane region" description="Helical" evidence="6">
    <location>
        <begin position="169"/>
        <end position="191"/>
    </location>
</feature>
<name>A0A1M5WQB3_9CLOT</name>
<dbReference type="STRING" id="1121316.SAMN02745207_03025"/>
<dbReference type="PANTHER" id="PTHR30474:SF1">
    <property type="entry name" value="PEPTIDOGLYCAN GLYCOSYLTRANSFERASE MRDB"/>
    <property type="match status" value="1"/>
</dbReference>
<evidence type="ECO:0000256" key="4">
    <source>
        <dbReference type="ARBA" id="ARBA00022989"/>
    </source>
</evidence>
<dbReference type="InterPro" id="IPR001182">
    <property type="entry name" value="FtsW/RodA"/>
</dbReference>
<dbReference type="PANTHER" id="PTHR30474">
    <property type="entry name" value="CELL CYCLE PROTEIN"/>
    <property type="match status" value="1"/>
</dbReference>
<keyword evidence="7" id="KW-0132">Cell division</keyword>
<feature type="transmembrane region" description="Helical" evidence="6">
    <location>
        <begin position="203"/>
        <end position="220"/>
    </location>
</feature>
<proteinExistence type="predicted"/>
<evidence type="ECO:0000256" key="6">
    <source>
        <dbReference type="SAM" id="Phobius"/>
    </source>
</evidence>
<evidence type="ECO:0000313" key="8">
    <source>
        <dbReference type="Proteomes" id="UP000184447"/>
    </source>
</evidence>
<evidence type="ECO:0000256" key="3">
    <source>
        <dbReference type="ARBA" id="ARBA00022960"/>
    </source>
</evidence>
<dbReference type="GO" id="GO:0008360">
    <property type="term" value="P:regulation of cell shape"/>
    <property type="evidence" value="ECO:0007669"/>
    <property type="project" value="UniProtKB-KW"/>
</dbReference>
<feature type="transmembrane region" description="Helical" evidence="6">
    <location>
        <begin position="78"/>
        <end position="99"/>
    </location>
</feature>
<comment type="subcellular location">
    <subcellularLocation>
        <location evidence="1">Membrane</location>
        <topology evidence="1">Multi-pass membrane protein</topology>
    </subcellularLocation>
</comment>
<evidence type="ECO:0000256" key="5">
    <source>
        <dbReference type="ARBA" id="ARBA00023136"/>
    </source>
</evidence>
<keyword evidence="5 6" id="KW-0472">Membrane</keyword>
<sequence length="451" mass="50753">MNKYVSEFLEKVCTEVKYKKIHPELSRELQGHIDELISEYIDKGMSEEEASTKAVKQMGDPFEIGKELNNTHKPKAEWSIIALIIAMISIGGITFFSFYNSNYIYTSLGNYIAYLSLSIILFTACYLFDYTKIEKYSLHIFILTLISFVFLLFSPIFTVRVNGVPFLQIGPFTVSLPTIVIPLLLVSFAGLLNKWATGSIKDMSKLIALALLSILLFTIIPSAANIIILSCSYMVMLSVAIKGKNFKRNSKKSLIYFWGSTLTLILLSAFSFIVFSPYRVLRLLTFFDPYSNPNGAGYQYVVLNKLISSSKLFGSSNNLYIRYNGTNQLALQDLHTELVFTYIVSAFGYIAGSVVLIIFTLTIIRMFLATKKIYSYYGKYLASSIVTVFSVQVITNILMNLGILPIVGISLPFISYGGSNFMTNMILLGLLLNVYRRKDLVGLLFPVQKKL</sequence>
<feature type="transmembrane region" description="Helical" evidence="6">
    <location>
        <begin position="413"/>
        <end position="435"/>
    </location>
</feature>
<dbReference type="NCBIfam" id="NF038403">
    <property type="entry name" value="perm_prefix_1"/>
    <property type="match status" value="1"/>
</dbReference>
<dbReference type="RefSeq" id="WP_073339298.1">
    <property type="nucleotide sequence ID" value="NZ_FQXM01000019.1"/>
</dbReference>
<feature type="transmembrane region" description="Helical" evidence="6">
    <location>
        <begin position="226"/>
        <end position="243"/>
    </location>
</feature>
<feature type="transmembrane region" description="Helical" evidence="6">
    <location>
        <begin position="339"/>
        <end position="368"/>
    </location>
</feature>
<dbReference type="AlphaFoldDB" id="A0A1M5WQB3"/>
<keyword evidence="8" id="KW-1185">Reference proteome</keyword>
<protein>
    <submittedName>
        <fullName evidence="7">Cell division protein FtsW, lipid II flippase</fullName>
    </submittedName>
</protein>
<keyword evidence="2 6" id="KW-0812">Transmembrane</keyword>